<evidence type="ECO:0000313" key="4">
    <source>
        <dbReference type="Proteomes" id="UP001190700"/>
    </source>
</evidence>
<feature type="compositionally biased region" description="Polar residues" evidence="1">
    <location>
        <begin position="205"/>
        <end position="215"/>
    </location>
</feature>
<feature type="region of interest" description="Disordered" evidence="1">
    <location>
        <begin position="121"/>
        <end position="143"/>
    </location>
</feature>
<dbReference type="AlphaFoldDB" id="A0AAE0CEW4"/>
<accession>A0AAE0CEW4</accession>
<gene>
    <name evidence="3" type="ORF">CYMTET_38038</name>
</gene>
<evidence type="ECO:0000256" key="1">
    <source>
        <dbReference type="SAM" id="MobiDB-lite"/>
    </source>
</evidence>
<reference evidence="3 4" key="1">
    <citation type="journal article" date="2015" name="Genome Biol. Evol.">
        <title>Comparative Genomics of a Bacterivorous Green Alga Reveals Evolutionary Causalities and Consequences of Phago-Mixotrophic Mode of Nutrition.</title>
        <authorList>
            <person name="Burns J.A."/>
            <person name="Paasch A."/>
            <person name="Narechania A."/>
            <person name="Kim E."/>
        </authorList>
    </citation>
    <scope>NUCLEOTIDE SEQUENCE [LARGE SCALE GENOMIC DNA]</scope>
    <source>
        <strain evidence="3 4">PLY_AMNH</strain>
    </source>
</reference>
<dbReference type="Proteomes" id="UP001190700">
    <property type="component" value="Unassembled WGS sequence"/>
</dbReference>
<feature type="region of interest" description="Disordered" evidence="1">
    <location>
        <begin position="314"/>
        <end position="356"/>
    </location>
</feature>
<organism evidence="3 4">
    <name type="scientific">Cymbomonas tetramitiformis</name>
    <dbReference type="NCBI Taxonomy" id="36881"/>
    <lineage>
        <taxon>Eukaryota</taxon>
        <taxon>Viridiplantae</taxon>
        <taxon>Chlorophyta</taxon>
        <taxon>Pyramimonadophyceae</taxon>
        <taxon>Pyramimonadales</taxon>
        <taxon>Pyramimonadaceae</taxon>
        <taxon>Cymbomonas</taxon>
    </lineage>
</organism>
<feature type="region of interest" description="Disordered" evidence="1">
    <location>
        <begin position="163"/>
        <end position="249"/>
    </location>
</feature>
<sequence>MSAYDYGITVDQVREQLSVLGHNDVPDRVIGAFLKDIQVERGMMASGVQGSNIAHSVPEIRETAPLSSGNVLSKECGSDENGGVTAACDTTQHGQVNGNSMAKRDVYSASYENMRRCNERYAAQKPQHSEEYRGYDEYSGSDEEASFVEQTYADHGYNLEHSSRAHPELPQEVRQQAVIPKPRRVRSPPQGDHLKENRPLESAKSVPTLNLNRGSAASPRPRVSDAWKVREPLTSRSGSLTSRSSASALNAGSIGSIVTNPERKSAKVDRVARYAAMQKTWKNDSFLSGKTRPRQSNNFHKIYAAQHANHAQETALARKRSQANKKTPSTYVPPQDKRRDALRWETRVRLINDSPK</sequence>
<dbReference type="Pfam" id="PF15311">
    <property type="entry name" value="HYLS1_C"/>
    <property type="match status" value="1"/>
</dbReference>
<feature type="compositionally biased region" description="Low complexity" evidence="1">
    <location>
        <begin position="234"/>
        <end position="248"/>
    </location>
</feature>
<comment type="caution">
    <text evidence="3">The sequence shown here is derived from an EMBL/GenBank/DDBJ whole genome shotgun (WGS) entry which is preliminary data.</text>
</comment>
<dbReference type="InterPro" id="IPR027918">
    <property type="entry name" value="HYLS1_C_dom"/>
</dbReference>
<protein>
    <recommendedName>
        <fullName evidence="2">Centriolar and ciliogenesis-associated protein HYLS1 C-terminal domain-containing protein</fullName>
    </recommendedName>
</protein>
<evidence type="ECO:0000313" key="3">
    <source>
        <dbReference type="EMBL" id="KAK3252675.1"/>
    </source>
</evidence>
<feature type="compositionally biased region" description="Basic and acidic residues" evidence="1">
    <location>
        <begin position="127"/>
        <end position="136"/>
    </location>
</feature>
<feature type="compositionally biased region" description="Basic and acidic residues" evidence="1">
    <location>
        <begin position="192"/>
        <end position="201"/>
    </location>
</feature>
<proteinExistence type="predicted"/>
<keyword evidence="4" id="KW-1185">Reference proteome</keyword>
<feature type="domain" description="Centriolar and ciliogenesis-associated protein HYLS1 C-terminal" evidence="2">
    <location>
        <begin position="261"/>
        <end position="350"/>
    </location>
</feature>
<feature type="compositionally biased region" description="Basic and acidic residues" evidence="1">
    <location>
        <begin position="335"/>
        <end position="356"/>
    </location>
</feature>
<dbReference type="EMBL" id="LGRX02025277">
    <property type="protein sequence ID" value="KAK3252675.1"/>
    <property type="molecule type" value="Genomic_DNA"/>
</dbReference>
<feature type="compositionally biased region" description="Basic and acidic residues" evidence="1">
    <location>
        <begin position="222"/>
        <end position="233"/>
    </location>
</feature>
<evidence type="ECO:0000259" key="2">
    <source>
        <dbReference type="Pfam" id="PF15311"/>
    </source>
</evidence>
<name>A0AAE0CEW4_9CHLO</name>